<dbReference type="SUPFAM" id="SSF52172">
    <property type="entry name" value="CheY-like"/>
    <property type="match status" value="1"/>
</dbReference>
<protein>
    <submittedName>
        <fullName evidence="4">Response regulator</fullName>
    </submittedName>
</protein>
<evidence type="ECO:0000259" key="3">
    <source>
        <dbReference type="PROSITE" id="PS50110"/>
    </source>
</evidence>
<dbReference type="GO" id="GO:0000160">
    <property type="term" value="P:phosphorelay signal transduction system"/>
    <property type="evidence" value="ECO:0007669"/>
    <property type="project" value="InterPro"/>
</dbReference>
<evidence type="ECO:0000313" key="5">
    <source>
        <dbReference type="Proteomes" id="UP000297635"/>
    </source>
</evidence>
<sequence>MQMKLDIPEIVVIDDAPNAAQDFADLIEAQTGLKTKAFSNPSDLLDYISHANVKIAILDQVMPDIKGTDLFEKINQIDPNIQAIMLTGEASREDLSYAINLGFSKFLNKNEISKLSGIVLELYTSYEVKISKDLKLNKPTALFPRWKKLFSPCYLISCIPHGGHIIADEGEIVLDIYAGEEKEWNSTINIENNVQIESKKLFKFDSIKFLWQPNQSFLQRPRLILHNCVKGDGTSQAMRKFSRPPI</sequence>
<gene>
    <name evidence="4" type="ORF">EZ315_08675</name>
</gene>
<evidence type="ECO:0000256" key="2">
    <source>
        <dbReference type="PROSITE-ProRule" id="PRU00169"/>
    </source>
</evidence>
<dbReference type="CDD" id="cd00156">
    <property type="entry name" value="REC"/>
    <property type="match status" value="1"/>
</dbReference>
<keyword evidence="1 2" id="KW-0597">Phosphoprotein</keyword>
<dbReference type="EMBL" id="SJSA01000001">
    <property type="protein sequence ID" value="TGG40729.1"/>
    <property type="molecule type" value="Genomic_DNA"/>
</dbReference>
<proteinExistence type="predicted"/>
<dbReference type="SMART" id="SM00448">
    <property type="entry name" value="REC"/>
    <property type="match status" value="1"/>
</dbReference>
<dbReference type="Pfam" id="PF00072">
    <property type="entry name" value="Response_reg"/>
    <property type="match status" value="1"/>
</dbReference>
<name>A0A4Z0V623_9BACT</name>
<keyword evidence="5" id="KW-1185">Reference proteome</keyword>
<feature type="domain" description="Response regulatory" evidence="3">
    <location>
        <begin position="9"/>
        <end position="124"/>
    </location>
</feature>
<dbReference type="InterPro" id="IPR011006">
    <property type="entry name" value="CheY-like_superfamily"/>
</dbReference>
<dbReference type="PANTHER" id="PTHR44591">
    <property type="entry name" value="STRESS RESPONSE REGULATOR PROTEIN 1"/>
    <property type="match status" value="1"/>
</dbReference>
<dbReference type="PROSITE" id="PS50110">
    <property type="entry name" value="RESPONSE_REGULATORY"/>
    <property type="match status" value="1"/>
</dbReference>
<feature type="modified residue" description="4-aspartylphosphate" evidence="2">
    <location>
        <position position="59"/>
    </location>
</feature>
<dbReference type="PANTHER" id="PTHR44591:SF3">
    <property type="entry name" value="RESPONSE REGULATORY DOMAIN-CONTAINING PROTEIN"/>
    <property type="match status" value="1"/>
</dbReference>
<reference evidence="4 5" key="1">
    <citation type="submission" date="2019-02" db="EMBL/GenBank/DDBJ databases">
        <title>Isolation and identification of novel species under the genus Muribaculum.</title>
        <authorList>
            <person name="Miyake S."/>
            <person name="Ding Y."/>
            <person name="Low A."/>
            <person name="Soh M."/>
            <person name="Seedorf H."/>
        </authorList>
    </citation>
    <scope>NUCLEOTIDE SEQUENCE [LARGE SCALE GENOMIC DNA]</scope>
    <source>
        <strain evidence="4 5">TLL-A3</strain>
    </source>
</reference>
<dbReference type="Gene3D" id="3.40.50.2300">
    <property type="match status" value="1"/>
</dbReference>
<evidence type="ECO:0000313" key="4">
    <source>
        <dbReference type="EMBL" id="TGG40729.1"/>
    </source>
</evidence>
<dbReference type="Proteomes" id="UP000297635">
    <property type="component" value="Unassembled WGS sequence"/>
</dbReference>
<accession>A0A4Z0V623</accession>
<organism evidence="4 5">
    <name type="scientific">Duncaniella freteri</name>
    <dbReference type="NCBI Taxonomy" id="2530391"/>
    <lineage>
        <taxon>Bacteria</taxon>
        <taxon>Pseudomonadati</taxon>
        <taxon>Bacteroidota</taxon>
        <taxon>Bacteroidia</taxon>
        <taxon>Bacteroidales</taxon>
        <taxon>Muribaculaceae</taxon>
        <taxon>Duncaniella</taxon>
    </lineage>
</organism>
<dbReference type="AlphaFoldDB" id="A0A4Z0V623"/>
<comment type="caution">
    <text evidence="4">The sequence shown here is derived from an EMBL/GenBank/DDBJ whole genome shotgun (WGS) entry which is preliminary data.</text>
</comment>
<dbReference type="InterPro" id="IPR050595">
    <property type="entry name" value="Bact_response_regulator"/>
</dbReference>
<evidence type="ECO:0000256" key="1">
    <source>
        <dbReference type="ARBA" id="ARBA00022553"/>
    </source>
</evidence>
<dbReference type="InterPro" id="IPR001789">
    <property type="entry name" value="Sig_transdc_resp-reg_receiver"/>
</dbReference>